<evidence type="ECO:0000256" key="3">
    <source>
        <dbReference type="ARBA" id="ARBA00022692"/>
    </source>
</evidence>
<keyword evidence="3" id="KW-0812">Transmembrane</keyword>
<keyword evidence="5" id="KW-0406">Ion transport</keyword>
<dbReference type="Pfam" id="PF25539">
    <property type="entry name" value="Bestrophin_2"/>
    <property type="match status" value="1"/>
</dbReference>
<dbReference type="RefSeq" id="WP_208340086.1">
    <property type="nucleotide sequence ID" value="NZ_CAWQFN010000602.1"/>
</dbReference>
<keyword evidence="6" id="KW-0472">Membrane</keyword>
<dbReference type="Proteomes" id="UP000667802">
    <property type="component" value="Unassembled WGS sequence"/>
</dbReference>
<protein>
    <submittedName>
        <fullName evidence="7">Uncharacterized protein</fullName>
    </submittedName>
</protein>
<evidence type="ECO:0000256" key="4">
    <source>
        <dbReference type="ARBA" id="ARBA00022989"/>
    </source>
</evidence>
<dbReference type="InterPro" id="IPR044669">
    <property type="entry name" value="YneE/VCCN1/2-like"/>
</dbReference>
<keyword evidence="4" id="KW-1133">Transmembrane helix</keyword>
<dbReference type="AlphaFoldDB" id="A0AAP5I987"/>
<evidence type="ECO:0000256" key="6">
    <source>
        <dbReference type="ARBA" id="ARBA00023136"/>
    </source>
</evidence>
<proteinExistence type="predicted"/>
<comment type="subcellular location">
    <subcellularLocation>
        <location evidence="1">Membrane</location>
        <topology evidence="1">Multi-pass membrane protein</topology>
    </subcellularLocation>
</comment>
<keyword evidence="8" id="KW-1185">Reference proteome</keyword>
<sequence>MNFERNNWFKLALNFKISVIRDIKNQVLLSIGLEIEDPFGCDPNDIPLDKLCKRLLSNIEELIASQANLDIATTPKRGD</sequence>
<dbReference type="GO" id="GO:0016020">
    <property type="term" value="C:membrane"/>
    <property type="evidence" value="ECO:0007669"/>
    <property type="project" value="UniProtKB-SubCell"/>
</dbReference>
<evidence type="ECO:0000313" key="8">
    <source>
        <dbReference type="Proteomes" id="UP000667802"/>
    </source>
</evidence>
<evidence type="ECO:0000256" key="5">
    <source>
        <dbReference type="ARBA" id="ARBA00023065"/>
    </source>
</evidence>
<evidence type="ECO:0000313" key="7">
    <source>
        <dbReference type="EMBL" id="MDR9896079.1"/>
    </source>
</evidence>
<dbReference type="EMBL" id="JAALHA020000007">
    <property type="protein sequence ID" value="MDR9896079.1"/>
    <property type="molecule type" value="Genomic_DNA"/>
</dbReference>
<gene>
    <name evidence="7" type="ORF">G7B40_016120</name>
</gene>
<evidence type="ECO:0000256" key="2">
    <source>
        <dbReference type="ARBA" id="ARBA00022448"/>
    </source>
</evidence>
<comment type="caution">
    <text evidence="7">The sequence shown here is derived from an EMBL/GenBank/DDBJ whole genome shotgun (WGS) entry which is preliminary data.</text>
</comment>
<keyword evidence="2" id="KW-0813">Transport</keyword>
<accession>A0AAP5I987</accession>
<organism evidence="7 8">
    <name type="scientific">Aetokthonos hydrillicola Thurmond2011</name>
    <dbReference type="NCBI Taxonomy" id="2712845"/>
    <lineage>
        <taxon>Bacteria</taxon>
        <taxon>Bacillati</taxon>
        <taxon>Cyanobacteriota</taxon>
        <taxon>Cyanophyceae</taxon>
        <taxon>Nostocales</taxon>
        <taxon>Hapalosiphonaceae</taxon>
        <taxon>Aetokthonos</taxon>
    </lineage>
</organism>
<evidence type="ECO:0000256" key="1">
    <source>
        <dbReference type="ARBA" id="ARBA00004141"/>
    </source>
</evidence>
<name>A0AAP5I987_9CYAN</name>
<dbReference type="GO" id="GO:0006811">
    <property type="term" value="P:monoatomic ion transport"/>
    <property type="evidence" value="ECO:0007669"/>
    <property type="project" value="UniProtKB-KW"/>
</dbReference>
<reference evidence="8" key="1">
    <citation type="journal article" date="2021" name="Science">
        <title>Hunting the eagle killer: A cyanobacterial neurotoxin causes vacuolar myelinopathy.</title>
        <authorList>
            <person name="Breinlinger S."/>
            <person name="Phillips T.J."/>
            <person name="Haram B.N."/>
            <person name="Mares J."/>
            <person name="Martinez Yerena J.A."/>
            <person name="Hrouzek P."/>
            <person name="Sobotka R."/>
            <person name="Henderson W.M."/>
            <person name="Schmieder P."/>
            <person name="Williams S.M."/>
            <person name="Lauderdale J.D."/>
            <person name="Wilde H.D."/>
            <person name="Gerrin W."/>
            <person name="Kust A."/>
            <person name="Washington J.W."/>
            <person name="Wagner C."/>
            <person name="Geier B."/>
            <person name="Liebeke M."/>
            <person name="Enke H."/>
            <person name="Niedermeyer T.H.J."/>
            <person name="Wilde S.B."/>
        </authorList>
    </citation>
    <scope>NUCLEOTIDE SEQUENCE [LARGE SCALE GENOMIC DNA]</scope>
    <source>
        <strain evidence="8">Thurmond2011</strain>
    </source>
</reference>